<keyword evidence="1" id="KW-0175">Coiled coil</keyword>
<organism evidence="3">
    <name type="scientific">Cladocopium goreaui</name>
    <dbReference type="NCBI Taxonomy" id="2562237"/>
    <lineage>
        <taxon>Eukaryota</taxon>
        <taxon>Sar</taxon>
        <taxon>Alveolata</taxon>
        <taxon>Dinophyceae</taxon>
        <taxon>Suessiales</taxon>
        <taxon>Symbiodiniaceae</taxon>
        <taxon>Cladocopium</taxon>
    </lineage>
</organism>
<dbReference type="CDD" id="cd20071">
    <property type="entry name" value="SET_SMYD"/>
    <property type="match status" value="1"/>
</dbReference>
<dbReference type="GO" id="GO:0005634">
    <property type="term" value="C:nucleus"/>
    <property type="evidence" value="ECO:0007669"/>
    <property type="project" value="TreeGrafter"/>
</dbReference>
<dbReference type="InterPro" id="IPR001214">
    <property type="entry name" value="SET_dom"/>
</dbReference>
<name>A0A9P1CSP7_9DINO</name>
<comment type="caution">
    <text evidence="3">The sequence shown here is derived from an EMBL/GenBank/DDBJ whole genome shotgun (WGS) entry which is preliminary data.</text>
</comment>
<sequence>MKLEDLESILATVAESCERLDQRLRSAKDAYERMNHLAHQQLWSQPSECQQLELELDQHRDATFGRQLLAPSKGATGKGALLLREAPAIRLPSQLFLRQEWLSAWRSLTPSQRFQLEDFEANMFAVDPGDREHFLLTKEELLELRAQGLECHFESLLHFRQVCRVNAQRLGLGAALFTRASKLTHSCRPNCYTVEDGCLELRSLRDLSPRELLTISYIADEKLLLQDSETRRRYLWRQHCFHCRCDRCEGPDLAVPAPRAVRLATAPVERWRRLERRVGNLLKPELEGESWSVLWRELMIWQTEASEALPSEHWATVHAALLVSYLAMRRHSQGFPLPLSVARILQGFSGFLQLHQRLCPEVWWLTDEVQVQLQELRLLLSRDLDVNMAPLLPAALVAGELELLMKDEPDGLNGMD</sequence>
<dbReference type="AlphaFoldDB" id="A0A9P1CSP7"/>
<feature type="coiled-coil region" evidence="1">
    <location>
        <begin position="3"/>
        <end position="37"/>
    </location>
</feature>
<dbReference type="EMBL" id="CAMXCT030002236">
    <property type="protein sequence ID" value="CAL4784048.1"/>
    <property type="molecule type" value="Genomic_DNA"/>
</dbReference>
<protein>
    <submittedName>
        <fullName evidence="4">Histone-lysine N-methyltransferase SMYD3 (SET an d MYND domain-containing protein 3) (Zinc finger MYND domain-containing protein 1)</fullName>
    </submittedName>
</protein>
<dbReference type="SUPFAM" id="SSF82199">
    <property type="entry name" value="SET domain"/>
    <property type="match status" value="1"/>
</dbReference>
<dbReference type="OrthoDB" id="1028014at2759"/>
<dbReference type="EMBL" id="CAMXCT020002236">
    <property type="protein sequence ID" value="CAL1150111.1"/>
    <property type="molecule type" value="Genomic_DNA"/>
</dbReference>
<dbReference type="InterPro" id="IPR046341">
    <property type="entry name" value="SET_dom_sf"/>
</dbReference>
<dbReference type="PANTHER" id="PTHR12197">
    <property type="entry name" value="HISTONE-LYSINE N-METHYLTRANSFERASE SMYD"/>
    <property type="match status" value="1"/>
</dbReference>
<dbReference type="EMBL" id="CAMXCT010002236">
    <property type="protein sequence ID" value="CAI3996736.1"/>
    <property type="molecule type" value="Genomic_DNA"/>
</dbReference>
<evidence type="ECO:0000313" key="5">
    <source>
        <dbReference type="Proteomes" id="UP001152797"/>
    </source>
</evidence>
<evidence type="ECO:0000256" key="1">
    <source>
        <dbReference type="SAM" id="Coils"/>
    </source>
</evidence>
<dbReference type="Proteomes" id="UP001152797">
    <property type="component" value="Unassembled WGS sequence"/>
</dbReference>
<dbReference type="InterPro" id="IPR050869">
    <property type="entry name" value="H3K4_H4K5_MeTrfase"/>
</dbReference>
<gene>
    <name evidence="3" type="ORF">C1SCF055_LOCUS23184</name>
</gene>
<evidence type="ECO:0000259" key="2">
    <source>
        <dbReference type="Pfam" id="PF00856"/>
    </source>
</evidence>
<keyword evidence="5" id="KW-1185">Reference proteome</keyword>
<dbReference type="Pfam" id="PF00856">
    <property type="entry name" value="SET"/>
    <property type="match status" value="1"/>
</dbReference>
<accession>A0A9P1CSP7</accession>
<evidence type="ECO:0000313" key="3">
    <source>
        <dbReference type="EMBL" id="CAI3996736.1"/>
    </source>
</evidence>
<dbReference type="PANTHER" id="PTHR12197:SF251">
    <property type="entry name" value="EG:BACR7C10.4 PROTEIN"/>
    <property type="match status" value="1"/>
</dbReference>
<reference evidence="3" key="1">
    <citation type="submission" date="2022-10" db="EMBL/GenBank/DDBJ databases">
        <authorList>
            <person name="Chen Y."/>
            <person name="Dougan E. K."/>
            <person name="Chan C."/>
            <person name="Rhodes N."/>
            <person name="Thang M."/>
        </authorList>
    </citation>
    <scope>NUCLEOTIDE SEQUENCE</scope>
</reference>
<dbReference type="Gene3D" id="2.170.270.10">
    <property type="entry name" value="SET domain"/>
    <property type="match status" value="1"/>
</dbReference>
<proteinExistence type="predicted"/>
<reference evidence="4 5" key="2">
    <citation type="submission" date="2024-05" db="EMBL/GenBank/DDBJ databases">
        <authorList>
            <person name="Chen Y."/>
            <person name="Shah S."/>
            <person name="Dougan E. K."/>
            <person name="Thang M."/>
            <person name="Chan C."/>
        </authorList>
    </citation>
    <scope>NUCLEOTIDE SEQUENCE [LARGE SCALE GENOMIC DNA]</scope>
</reference>
<feature type="domain" description="SET" evidence="2">
    <location>
        <begin position="166"/>
        <end position="217"/>
    </location>
</feature>
<evidence type="ECO:0000313" key="4">
    <source>
        <dbReference type="EMBL" id="CAL4784048.1"/>
    </source>
</evidence>